<gene>
    <name evidence="3" type="ORF">GCM10010919_06690</name>
</gene>
<evidence type="ECO:0000313" key="4">
    <source>
        <dbReference type="Proteomes" id="UP000659697"/>
    </source>
</evidence>
<evidence type="ECO:0000313" key="3">
    <source>
        <dbReference type="EMBL" id="GHG61835.1"/>
    </source>
</evidence>
<dbReference type="InterPro" id="IPR038762">
    <property type="entry name" value="ABM_predict"/>
</dbReference>
<dbReference type="Proteomes" id="UP000659697">
    <property type="component" value="Unassembled WGS sequence"/>
</dbReference>
<dbReference type="PANTHER" id="PTHR40057:SF1">
    <property type="entry name" value="SLR1162 PROTEIN"/>
    <property type="match status" value="1"/>
</dbReference>
<reference evidence="4" key="1">
    <citation type="journal article" date="2019" name="Int. J. Syst. Evol. Microbiol.">
        <title>The Global Catalogue of Microorganisms (GCM) 10K type strain sequencing project: providing services to taxonomists for standard genome sequencing and annotation.</title>
        <authorList>
            <consortium name="The Broad Institute Genomics Platform"/>
            <consortium name="The Broad Institute Genome Sequencing Center for Infectious Disease"/>
            <person name="Wu L."/>
            <person name="Ma J."/>
        </authorList>
    </citation>
    <scope>NUCLEOTIDE SEQUENCE [LARGE SCALE GENOMIC DNA]</scope>
    <source>
        <strain evidence="4">CGMCC 1.7003</strain>
    </source>
</reference>
<accession>A0ABQ3KUT3</accession>
<evidence type="ECO:0000259" key="2">
    <source>
        <dbReference type="Pfam" id="PF03992"/>
    </source>
</evidence>
<dbReference type="Gene3D" id="3.30.70.100">
    <property type="match status" value="1"/>
</dbReference>
<dbReference type="PANTHER" id="PTHR40057">
    <property type="entry name" value="SLR1162 PROTEIN"/>
    <property type="match status" value="1"/>
</dbReference>
<feature type="transmembrane region" description="Helical" evidence="1">
    <location>
        <begin position="151"/>
        <end position="174"/>
    </location>
</feature>
<dbReference type="RefSeq" id="WP_189430145.1">
    <property type="nucleotide sequence ID" value="NZ_BNAO01000001.1"/>
</dbReference>
<dbReference type="InterPro" id="IPR011008">
    <property type="entry name" value="Dimeric_a/b-barrel"/>
</dbReference>
<dbReference type="EMBL" id="BNAO01000001">
    <property type="protein sequence ID" value="GHG61835.1"/>
    <property type="molecule type" value="Genomic_DNA"/>
</dbReference>
<dbReference type="SUPFAM" id="SSF54909">
    <property type="entry name" value="Dimeric alpha+beta barrel"/>
    <property type="match status" value="1"/>
</dbReference>
<keyword evidence="1" id="KW-0812">Transmembrane</keyword>
<feature type="transmembrane region" description="Helical" evidence="1">
    <location>
        <begin position="123"/>
        <end position="145"/>
    </location>
</feature>
<dbReference type="InterPro" id="IPR007138">
    <property type="entry name" value="ABM_dom"/>
</dbReference>
<keyword evidence="3" id="KW-0560">Oxidoreductase</keyword>
<keyword evidence="1" id="KW-1133">Transmembrane helix</keyword>
<proteinExistence type="predicted"/>
<comment type="caution">
    <text evidence="3">The sequence shown here is derived from an EMBL/GenBank/DDBJ whole genome shotgun (WGS) entry which is preliminary data.</text>
</comment>
<evidence type="ECO:0000256" key="1">
    <source>
        <dbReference type="SAM" id="Phobius"/>
    </source>
</evidence>
<dbReference type="GO" id="GO:0004497">
    <property type="term" value="F:monooxygenase activity"/>
    <property type="evidence" value="ECO:0007669"/>
    <property type="project" value="UniProtKB-KW"/>
</dbReference>
<sequence length="190" mass="21279">MTDVTQALSGVSVLINHQVKPQAMAAYESWLTDIIRASAQFDGQQGGTIIKPGKGQHQYEIVVRFASENAAESWLKSDVRHNLITQVAPSLALPENVTISSGIDHWFEPLNSVTPHPVRWKQWLVTTIVICILTMLIPPVLHLIFDWLPLLGYWGIRHFVSAAVIVGLVIYLVMPRLVPLIAGWLFQNRN</sequence>
<name>A0ABQ3KUT3_9ALTE</name>
<dbReference type="Pfam" id="PF03992">
    <property type="entry name" value="ABM"/>
    <property type="match status" value="1"/>
</dbReference>
<keyword evidence="1" id="KW-0472">Membrane</keyword>
<organism evidence="3 4">
    <name type="scientific">Alishewanella longhuensis</name>
    <dbReference type="NCBI Taxonomy" id="1091037"/>
    <lineage>
        <taxon>Bacteria</taxon>
        <taxon>Pseudomonadati</taxon>
        <taxon>Pseudomonadota</taxon>
        <taxon>Gammaproteobacteria</taxon>
        <taxon>Alteromonadales</taxon>
        <taxon>Alteromonadaceae</taxon>
        <taxon>Alishewanella</taxon>
    </lineage>
</organism>
<feature type="domain" description="ABM" evidence="2">
    <location>
        <begin position="11"/>
        <end position="78"/>
    </location>
</feature>
<protein>
    <submittedName>
        <fullName evidence="3">Antibiotic biosynthesis monooxygenase</fullName>
    </submittedName>
</protein>
<keyword evidence="3" id="KW-0503">Monooxygenase</keyword>
<keyword evidence="4" id="KW-1185">Reference proteome</keyword>